<keyword evidence="3" id="KW-0804">Transcription</keyword>
<dbReference type="InterPro" id="IPR001387">
    <property type="entry name" value="Cro/C1-type_HTH"/>
</dbReference>
<dbReference type="SMART" id="SM00530">
    <property type="entry name" value="HTH_XRE"/>
    <property type="match status" value="1"/>
</dbReference>
<accession>A0A7H0H470</accession>
<reference evidence="5 6" key="1">
    <citation type="submission" date="2020-08" db="EMBL/GenBank/DDBJ databases">
        <title>Genome sequence of Tessaracoccus defluvii JCM 17540T.</title>
        <authorList>
            <person name="Hyun D.-W."/>
            <person name="Bae J.-W."/>
        </authorList>
    </citation>
    <scope>NUCLEOTIDE SEQUENCE [LARGE SCALE GENOMIC DNA]</scope>
    <source>
        <strain evidence="5 6">JCM 17540</strain>
    </source>
</reference>
<organism evidence="5 6">
    <name type="scientific">Tessaracoccus defluvii</name>
    <dbReference type="NCBI Taxonomy" id="1285901"/>
    <lineage>
        <taxon>Bacteria</taxon>
        <taxon>Bacillati</taxon>
        <taxon>Actinomycetota</taxon>
        <taxon>Actinomycetes</taxon>
        <taxon>Propionibacteriales</taxon>
        <taxon>Propionibacteriaceae</taxon>
        <taxon>Tessaracoccus</taxon>
    </lineage>
</organism>
<dbReference type="PANTHER" id="PTHR46797:SF23">
    <property type="entry name" value="HTH-TYPE TRANSCRIPTIONAL REGULATOR SUTR"/>
    <property type="match status" value="1"/>
</dbReference>
<protein>
    <submittedName>
        <fullName evidence="5">Helix-turn-helix transcriptional regulator</fullName>
    </submittedName>
</protein>
<dbReference type="SUPFAM" id="SSF47413">
    <property type="entry name" value="lambda repressor-like DNA-binding domains"/>
    <property type="match status" value="1"/>
</dbReference>
<dbReference type="GO" id="GO:0005829">
    <property type="term" value="C:cytosol"/>
    <property type="evidence" value="ECO:0007669"/>
    <property type="project" value="TreeGrafter"/>
</dbReference>
<dbReference type="CDD" id="cd00093">
    <property type="entry name" value="HTH_XRE"/>
    <property type="match status" value="1"/>
</dbReference>
<evidence type="ECO:0000259" key="4">
    <source>
        <dbReference type="PROSITE" id="PS50943"/>
    </source>
</evidence>
<dbReference type="KEGG" id="tdf:H9L22_14090"/>
<name>A0A7H0H470_9ACTN</name>
<keyword evidence="6" id="KW-1185">Reference proteome</keyword>
<dbReference type="Pfam" id="PF01381">
    <property type="entry name" value="HTH_3"/>
    <property type="match status" value="1"/>
</dbReference>
<evidence type="ECO:0000313" key="5">
    <source>
        <dbReference type="EMBL" id="QNP55336.1"/>
    </source>
</evidence>
<gene>
    <name evidence="5" type="ORF">H9L22_14090</name>
</gene>
<keyword evidence="1" id="KW-0805">Transcription regulation</keyword>
<evidence type="ECO:0000256" key="1">
    <source>
        <dbReference type="ARBA" id="ARBA00023015"/>
    </source>
</evidence>
<dbReference type="GO" id="GO:0003677">
    <property type="term" value="F:DNA binding"/>
    <property type="evidence" value="ECO:0007669"/>
    <property type="project" value="UniProtKB-KW"/>
</dbReference>
<evidence type="ECO:0000313" key="6">
    <source>
        <dbReference type="Proteomes" id="UP000516117"/>
    </source>
</evidence>
<dbReference type="Gene3D" id="1.10.260.40">
    <property type="entry name" value="lambda repressor-like DNA-binding domains"/>
    <property type="match status" value="1"/>
</dbReference>
<dbReference type="InterPro" id="IPR050807">
    <property type="entry name" value="TransReg_Diox_bact_type"/>
</dbReference>
<keyword evidence="2" id="KW-0238">DNA-binding</keyword>
<evidence type="ECO:0000256" key="3">
    <source>
        <dbReference type="ARBA" id="ARBA00023163"/>
    </source>
</evidence>
<feature type="domain" description="HTH cro/C1-type" evidence="4">
    <location>
        <begin position="34"/>
        <end position="88"/>
    </location>
</feature>
<dbReference type="InterPro" id="IPR010982">
    <property type="entry name" value="Lambda_DNA-bd_dom_sf"/>
</dbReference>
<dbReference type="GO" id="GO:0003700">
    <property type="term" value="F:DNA-binding transcription factor activity"/>
    <property type="evidence" value="ECO:0007669"/>
    <property type="project" value="TreeGrafter"/>
</dbReference>
<dbReference type="PROSITE" id="PS50943">
    <property type="entry name" value="HTH_CROC1"/>
    <property type="match status" value="1"/>
</dbReference>
<dbReference type="AlphaFoldDB" id="A0A7H0H470"/>
<dbReference type="PANTHER" id="PTHR46797">
    <property type="entry name" value="HTH-TYPE TRANSCRIPTIONAL REGULATOR"/>
    <property type="match status" value="1"/>
</dbReference>
<sequence length="96" mass="10664">MRYTPSWLRASRQSFAYGHDVTPHATPARFGLIVRGRREALGLTQAEVAERCAVTRTYVSALENGHKNPTLETQVRIATALGVELSALVKEAEEKR</sequence>
<dbReference type="Proteomes" id="UP000516117">
    <property type="component" value="Chromosome"/>
</dbReference>
<proteinExistence type="predicted"/>
<evidence type="ECO:0000256" key="2">
    <source>
        <dbReference type="ARBA" id="ARBA00023125"/>
    </source>
</evidence>
<dbReference type="EMBL" id="CP060789">
    <property type="protein sequence ID" value="QNP55336.1"/>
    <property type="molecule type" value="Genomic_DNA"/>
</dbReference>